<proteinExistence type="predicted"/>
<protein>
    <submittedName>
        <fullName evidence="2">Uncharacterized protein</fullName>
    </submittedName>
</protein>
<reference evidence="2" key="2">
    <citation type="journal article" date="2015" name="Data Brief">
        <title>Shoot transcriptome of the giant reed, Arundo donax.</title>
        <authorList>
            <person name="Barrero R.A."/>
            <person name="Guerrero F.D."/>
            <person name="Moolhuijzen P."/>
            <person name="Goolsby J.A."/>
            <person name="Tidwell J."/>
            <person name="Bellgard S.E."/>
            <person name="Bellgard M.I."/>
        </authorList>
    </citation>
    <scope>NUCLEOTIDE SEQUENCE</scope>
    <source>
        <tissue evidence="2">Shoot tissue taken approximately 20 cm above the soil surface</tissue>
    </source>
</reference>
<dbReference type="EMBL" id="GBRH01192603">
    <property type="protein sequence ID" value="JAE05293.1"/>
    <property type="molecule type" value="Transcribed_RNA"/>
</dbReference>
<evidence type="ECO:0000256" key="1">
    <source>
        <dbReference type="SAM" id="MobiDB-lite"/>
    </source>
</evidence>
<dbReference type="AlphaFoldDB" id="A0A0A9FAI9"/>
<reference evidence="2" key="1">
    <citation type="submission" date="2014-09" db="EMBL/GenBank/DDBJ databases">
        <authorList>
            <person name="Magalhaes I.L.F."/>
            <person name="Oliveira U."/>
            <person name="Santos F.R."/>
            <person name="Vidigal T.H.D.A."/>
            <person name="Brescovit A.D."/>
            <person name="Santos A.J."/>
        </authorList>
    </citation>
    <scope>NUCLEOTIDE SEQUENCE</scope>
    <source>
        <tissue evidence="2">Shoot tissue taken approximately 20 cm above the soil surface</tissue>
    </source>
</reference>
<sequence length="29" mass="2861">MPSTSKSDESPSSDASIASCSIITTTSVA</sequence>
<evidence type="ECO:0000313" key="2">
    <source>
        <dbReference type="EMBL" id="JAE05293.1"/>
    </source>
</evidence>
<organism evidence="2">
    <name type="scientific">Arundo donax</name>
    <name type="common">Giant reed</name>
    <name type="synonym">Donax arundinaceus</name>
    <dbReference type="NCBI Taxonomy" id="35708"/>
    <lineage>
        <taxon>Eukaryota</taxon>
        <taxon>Viridiplantae</taxon>
        <taxon>Streptophyta</taxon>
        <taxon>Embryophyta</taxon>
        <taxon>Tracheophyta</taxon>
        <taxon>Spermatophyta</taxon>
        <taxon>Magnoliopsida</taxon>
        <taxon>Liliopsida</taxon>
        <taxon>Poales</taxon>
        <taxon>Poaceae</taxon>
        <taxon>PACMAD clade</taxon>
        <taxon>Arundinoideae</taxon>
        <taxon>Arundineae</taxon>
        <taxon>Arundo</taxon>
    </lineage>
</organism>
<feature type="region of interest" description="Disordered" evidence="1">
    <location>
        <begin position="1"/>
        <end position="29"/>
    </location>
</feature>
<name>A0A0A9FAI9_ARUDO</name>
<accession>A0A0A9FAI9</accession>